<dbReference type="HAMAP" id="MF_00115">
    <property type="entry name" value="MscL"/>
    <property type="match status" value="1"/>
</dbReference>
<dbReference type="InterPro" id="IPR036019">
    <property type="entry name" value="MscL_channel"/>
</dbReference>
<keyword evidence="3 9" id="KW-1003">Cell membrane</keyword>
<proteinExistence type="inferred from homology"/>
<evidence type="ECO:0000256" key="8">
    <source>
        <dbReference type="ARBA" id="ARBA00023303"/>
    </source>
</evidence>
<evidence type="ECO:0000313" key="11">
    <source>
        <dbReference type="Proteomes" id="UP000651482"/>
    </source>
</evidence>
<keyword evidence="6 9" id="KW-0406">Ion transport</keyword>
<evidence type="ECO:0000256" key="9">
    <source>
        <dbReference type="HAMAP-Rule" id="MF_00115"/>
    </source>
</evidence>
<feature type="transmembrane region" description="Helical" evidence="9">
    <location>
        <begin position="73"/>
        <end position="97"/>
    </location>
</feature>
<dbReference type="PANTHER" id="PTHR30266">
    <property type="entry name" value="MECHANOSENSITIVE CHANNEL MSCL"/>
    <property type="match status" value="1"/>
</dbReference>
<dbReference type="GO" id="GO:0008381">
    <property type="term" value="F:mechanosensitive monoatomic ion channel activity"/>
    <property type="evidence" value="ECO:0007669"/>
    <property type="project" value="UniProtKB-UniRule"/>
</dbReference>
<dbReference type="Pfam" id="PF01741">
    <property type="entry name" value="MscL"/>
    <property type="match status" value="1"/>
</dbReference>
<keyword evidence="5 9" id="KW-1133">Transmembrane helix</keyword>
<gene>
    <name evidence="9 10" type="primary">mscL</name>
    <name evidence="10" type="ORF">IAG03_04655</name>
</gene>
<dbReference type="EMBL" id="JACRSN010000005">
    <property type="protein sequence ID" value="MBC8533304.1"/>
    <property type="molecule type" value="Genomic_DNA"/>
</dbReference>
<evidence type="ECO:0000313" key="10">
    <source>
        <dbReference type="EMBL" id="MBC8533304.1"/>
    </source>
</evidence>
<protein>
    <recommendedName>
        <fullName evidence="9">Large-conductance mechanosensitive channel</fullName>
    </recommendedName>
</protein>
<keyword evidence="11" id="KW-1185">Reference proteome</keyword>
<evidence type="ECO:0000256" key="2">
    <source>
        <dbReference type="ARBA" id="ARBA00022448"/>
    </source>
</evidence>
<dbReference type="SUPFAM" id="SSF81330">
    <property type="entry name" value="Gated mechanosensitive channel"/>
    <property type="match status" value="1"/>
</dbReference>
<evidence type="ECO:0000256" key="3">
    <source>
        <dbReference type="ARBA" id="ARBA00022475"/>
    </source>
</evidence>
<dbReference type="InterPro" id="IPR001185">
    <property type="entry name" value="MS_channel"/>
</dbReference>
<organism evidence="10 11">
    <name type="scientific">Yeguia hominis</name>
    <dbReference type="NCBI Taxonomy" id="2763662"/>
    <lineage>
        <taxon>Bacteria</taxon>
        <taxon>Bacillati</taxon>
        <taxon>Bacillota</taxon>
        <taxon>Clostridia</taxon>
        <taxon>Eubacteriales</taxon>
        <taxon>Yeguiaceae</taxon>
        <taxon>Yeguia</taxon>
    </lineage>
</organism>
<dbReference type="Gene3D" id="1.10.1200.120">
    <property type="entry name" value="Large-conductance mechanosensitive channel, MscL, domain 1"/>
    <property type="match status" value="1"/>
</dbReference>
<dbReference type="Proteomes" id="UP000651482">
    <property type="component" value="Unassembled WGS sequence"/>
</dbReference>
<comment type="function">
    <text evidence="9">Channel that opens in response to stretch forces in the membrane lipid bilayer. May participate in the regulation of osmotic pressure changes within the cell.</text>
</comment>
<name>A0A926D8J4_9FIRM</name>
<comment type="caution">
    <text evidence="10">The sequence shown here is derived from an EMBL/GenBank/DDBJ whole genome shotgun (WGS) entry which is preliminary data.</text>
</comment>
<evidence type="ECO:0000256" key="1">
    <source>
        <dbReference type="ARBA" id="ARBA00004141"/>
    </source>
</evidence>
<dbReference type="GO" id="GO:0005886">
    <property type="term" value="C:plasma membrane"/>
    <property type="evidence" value="ECO:0007669"/>
    <property type="project" value="UniProtKB-SubCell"/>
</dbReference>
<keyword evidence="4 9" id="KW-0812">Transmembrane</keyword>
<sequence length="149" mass="15738">MKKFIKEFGAFINRGNVFDMAVGVIIGAAFGKIVTSLVENIITPAISMITGKVNIAALAVTLPAKAADGTPIVLAYGAFLQSVIDFLIIALCIFFMIKAIGKLHLKKEEEKEAAPAEPTKEEALLTEIRDLLAAQTASSDADDADSAQG</sequence>
<accession>A0A926D8J4</accession>
<keyword evidence="7 9" id="KW-0472">Membrane</keyword>
<evidence type="ECO:0000256" key="5">
    <source>
        <dbReference type="ARBA" id="ARBA00022989"/>
    </source>
</evidence>
<dbReference type="PANTHER" id="PTHR30266:SF2">
    <property type="entry name" value="LARGE-CONDUCTANCE MECHANOSENSITIVE CHANNEL"/>
    <property type="match status" value="1"/>
</dbReference>
<comment type="similarity">
    <text evidence="9">Belongs to the MscL family.</text>
</comment>
<dbReference type="InterPro" id="IPR037673">
    <property type="entry name" value="MSC/AndL"/>
</dbReference>
<dbReference type="NCBIfam" id="TIGR00220">
    <property type="entry name" value="mscL"/>
    <property type="match status" value="1"/>
</dbReference>
<dbReference type="NCBIfam" id="NF001843">
    <property type="entry name" value="PRK00567.1-4"/>
    <property type="match status" value="1"/>
</dbReference>
<dbReference type="PRINTS" id="PR01264">
    <property type="entry name" value="MECHCHANNEL"/>
</dbReference>
<dbReference type="RefSeq" id="WP_249318650.1">
    <property type="nucleotide sequence ID" value="NZ_JACRSN010000005.1"/>
</dbReference>
<feature type="transmembrane region" description="Helical" evidence="9">
    <location>
        <begin position="20"/>
        <end position="38"/>
    </location>
</feature>
<evidence type="ECO:0000256" key="7">
    <source>
        <dbReference type="ARBA" id="ARBA00023136"/>
    </source>
</evidence>
<evidence type="ECO:0000256" key="6">
    <source>
        <dbReference type="ARBA" id="ARBA00023065"/>
    </source>
</evidence>
<dbReference type="AlphaFoldDB" id="A0A926D8J4"/>
<comment type="subcellular location">
    <subcellularLocation>
        <location evidence="9">Cell membrane</location>
        <topology evidence="9">Multi-pass membrane protein</topology>
    </subcellularLocation>
    <subcellularLocation>
        <location evidence="1">Membrane</location>
        <topology evidence="1">Multi-pass membrane protein</topology>
    </subcellularLocation>
</comment>
<evidence type="ECO:0000256" key="4">
    <source>
        <dbReference type="ARBA" id="ARBA00022692"/>
    </source>
</evidence>
<keyword evidence="2 9" id="KW-0813">Transport</keyword>
<comment type="subunit">
    <text evidence="9">Homopentamer.</text>
</comment>
<keyword evidence="8 9" id="KW-0407">Ion channel</keyword>
<reference evidence="10" key="1">
    <citation type="submission" date="2020-08" db="EMBL/GenBank/DDBJ databases">
        <title>Genome public.</title>
        <authorList>
            <person name="Liu C."/>
            <person name="Sun Q."/>
        </authorList>
    </citation>
    <scope>NUCLEOTIDE SEQUENCE</scope>
    <source>
        <strain evidence="10">NSJ-40</strain>
    </source>
</reference>